<evidence type="ECO:0000313" key="8">
    <source>
        <dbReference type="EMBL" id="CAG9861188.1"/>
    </source>
</evidence>
<dbReference type="InterPro" id="IPR001084">
    <property type="entry name" value="MAP_tubulin-bd_rpt"/>
</dbReference>
<keyword evidence="3" id="KW-0597">Phosphoprotein</keyword>
<dbReference type="PROSITE" id="PS51491">
    <property type="entry name" value="TAU_MAP_2"/>
    <property type="match status" value="3"/>
</dbReference>
<keyword evidence="9" id="KW-1185">Reference proteome</keyword>
<feature type="compositionally biased region" description="Polar residues" evidence="7">
    <location>
        <begin position="237"/>
        <end position="248"/>
    </location>
</feature>
<evidence type="ECO:0000256" key="7">
    <source>
        <dbReference type="SAM" id="MobiDB-lite"/>
    </source>
</evidence>
<dbReference type="GO" id="GO:0005874">
    <property type="term" value="C:microtubule"/>
    <property type="evidence" value="ECO:0007669"/>
    <property type="project" value="UniProtKB-KW"/>
</dbReference>
<dbReference type="Pfam" id="PF00418">
    <property type="entry name" value="Tubulin-binding"/>
    <property type="match status" value="4"/>
</dbReference>
<dbReference type="GO" id="GO:0043005">
    <property type="term" value="C:neuron projection"/>
    <property type="evidence" value="ECO:0007669"/>
    <property type="project" value="TreeGrafter"/>
</dbReference>
<dbReference type="PANTHER" id="PTHR11501:SF18">
    <property type="entry name" value="MICROTUBULE-ASSOCIATED PROTEIN"/>
    <property type="match status" value="1"/>
</dbReference>
<proteinExistence type="predicted"/>
<feature type="compositionally biased region" description="Polar residues" evidence="7">
    <location>
        <begin position="194"/>
        <end position="206"/>
    </location>
</feature>
<dbReference type="GO" id="GO:0031175">
    <property type="term" value="P:neuron projection development"/>
    <property type="evidence" value="ECO:0007669"/>
    <property type="project" value="TreeGrafter"/>
</dbReference>
<feature type="compositionally biased region" description="Polar residues" evidence="7">
    <location>
        <begin position="39"/>
        <end position="53"/>
    </location>
</feature>
<dbReference type="PROSITE" id="PS00229">
    <property type="entry name" value="TAU_MAP_1"/>
    <property type="match status" value="1"/>
</dbReference>
<dbReference type="OrthoDB" id="9378527at2759"/>
<gene>
    <name evidence="8" type="ORF">PHYEVI_LOCUS7531</name>
</gene>
<feature type="compositionally biased region" description="Pro residues" evidence="7">
    <location>
        <begin position="56"/>
        <end position="78"/>
    </location>
</feature>
<feature type="compositionally biased region" description="Basic and acidic residues" evidence="7">
    <location>
        <begin position="10"/>
        <end position="23"/>
    </location>
</feature>
<keyword evidence="2 6" id="KW-0963">Cytoplasm</keyword>
<accession>A0A9N9XR66</accession>
<evidence type="ECO:0000256" key="1">
    <source>
        <dbReference type="ARBA" id="ARBA00004245"/>
    </source>
</evidence>
<keyword evidence="5 6" id="KW-0206">Cytoskeleton</keyword>
<keyword evidence="4" id="KW-0677">Repeat</keyword>
<dbReference type="GO" id="GO:0008017">
    <property type="term" value="F:microtubule binding"/>
    <property type="evidence" value="ECO:0007669"/>
    <property type="project" value="InterPro"/>
</dbReference>
<evidence type="ECO:0000256" key="4">
    <source>
        <dbReference type="ARBA" id="ARBA00022737"/>
    </source>
</evidence>
<feature type="compositionally biased region" description="Pro residues" evidence="7">
    <location>
        <begin position="124"/>
        <end position="135"/>
    </location>
</feature>
<evidence type="ECO:0000256" key="2">
    <source>
        <dbReference type="ARBA" id="ARBA00022490"/>
    </source>
</evidence>
<feature type="compositionally biased region" description="Basic and acidic residues" evidence="7">
    <location>
        <begin position="209"/>
        <end position="219"/>
    </location>
</feature>
<feature type="region of interest" description="Disordered" evidence="7">
    <location>
        <begin position="499"/>
        <end position="518"/>
    </location>
</feature>
<comment type="subcellular location">
    <subcellularLocation>
        <location evidence="1 6">Cytoplasm</location>
        <location evidence="1 6">Cytoskeleton</location>
    </subcellularLocation>
</comment>
<feature type="compositionally biased region" description="Pro residues" evidence="7">
    <location>
        <begin position="87"/>
        <end position="110"/>
    </location>
</feature>
<sequence length="654" mass="71360">MSQQNGPTVEYKEPAKEEIKDMQKQQIGNGSQPPLAPGSQPQRPLSRTDSRTSFPYRPPFPNQQPPGVPPRPQLPRPPLQQQFPQRVPAPPPPGQQRPPGLLPGVPPGQPFPGHLQRAGFRPSSPFPRPPVPNQRPPGVFQQRSVPAFGNTRPPIPEEGIVRSQTLDSSELEPSRIDDGKSAPQDFVKAPSIAAMNNRSYSLSSNAPEIHVDSREEARRKSVSSVDNYGEGKPPSRPSSRQDSWGSSDNLDKKEEVPSRPESRSASRMNKIVEDEDKSSSLTDVSQKSADTSANLSKNHAPDSTLTADLTDKPPSGSQQDKTTKEKPNKNDKHLDLNKSPRVKSSKKSEGDNDSGVDESTQGNESSTNGDVRSPRKNSKSRTSSSTPVARSLSRGSKSPSLKSPDSNATTPGSISEKKKIPMNKVQVGHAPSPNLKVVKSKIGSLDNANYKPGGGNVKIETKKVEIKAAPRIEAKNDKYVPKGGEKKIVHQKLQWNAKPKIGSLENATHKPKGGDKKIESIKLDFKEKAKPKVGSKDNIKHQPGGGDVKSDEKKEDKDFAIGKSDNFKESDKTDQKDKIETKKIDLKVSSKIGSLDNVKYKPGGGEKKIFDDKDYLRQMSAVSSIEHSLSTSQNSIPSQPDKTPVADENLNRER</sequence>
<evidence type="ECO:0000256" key="3">
    <source>
        <dbReference type="ARBA" id="ARBA00022553"/>
    </source>
</evidence>
<feature type="compositionally biased region" description="Basic and acidic residues" evidence="7">
    <location>
        <begin position="548"/>
        <end position="583"/>
    </location>
</feature>
<dbReference type="InterPro" id="IPR027324">
    <property type="entry name" value="MAP2/MAP4/Tau"/>
</dbReference>
<evidence type="ECO:0000313" key="9">
    <source>
        <dbReference type="Proteomes" id="UP001153712"/>
    </source>
</evidence>
<feature type="compositionally biased region" description="Polar residues" evidence="7">
    <location>
        <begin position="279"/>
        <end position="307"/>
    </location>
</feature>
<feature type="compositionally biased region" description="Basic and acidic residues" evidence="7">
    <location>
        <begin position="524"/>
        <end position="540"/>
    </location>
</feature>
<dbReference type="GO" id="GO:0000226">
    <property type="term" value="P:microtubule cytoskeleton organization"/>
    <property type="evidence" value="ECO:0007669"/>
    <property type="project" value="TreeGrafter"/>
</dbReference>
<feature type="compositionally biased region" description="Polar residues" evidence="7">
    <location>
        <begin position="623"/>
        <end position="641"/>
    </location>
</feature>
<organism evidence="8 9">
    <name type="scientific">Phyllotreta striolata</name>
    <name type="common">Striped flea beetle</name>
    <name type="synonym">Crioceris striolata</name>
    <dbReference type="NCBI Taxonomy" id="444603"/>
    <lineage>
        <taxon>Eukaryota</taxon>
        <taxon>Metazoa</taxon>
        <taxon>Ecdysozoa</taxon>
        <taxon>Arthropoda</taxon>
        <taxon>Hexapoda</taxon>
        <taxon>Insecta</taxon>
        <taxon>Pterygota</taxon>
        <taxon>Neoptera</taxon>
        <taxon>Endopterygota</taxon>
        <taxon>Coleoptera</taxon>
        <taxon>Polyphaga</taxon>
        <taxon>Cucujiformia</taxon>
        <taxon>Chrysomeloidea</taxon>
        <taxon>Chrysomelidae</taxon>
        <taxon>Galerucinae</taxon>
        <taxon>Alticini</taxon>
        <taxon>Phyllotreta</taxon>
    </lineage>
</organism>
<evidence type="ECO:0000256" key="6">
    <source>
        <dbReference type="RuleBase" id="RU000686"/>
    </source>
</evidence>
<feature type="compositionally biased region" description="Polar residues" evidence="7">
    <location>
        <begin position="357"/>
        <end position="370"/>
    </location>
</feature>
<reference evidence="8" key="1">
    <citation type="submission" date="2022-01" db="EMBL/GenBank/DDBJ databases">
        <authorList>
            <person name="King R."/>
        </authorList>
    </citation>
    <scope>NUCLEOTIDE SEQUENCE</scope>
</reference>
<feature type="compositionally biased region" description="Basic and acidic residues" evidence="7">
    <location>
        <begin position="321"/>
        <end position="338"/>
    </location>
</feature>
<feature type="region of interest" description="Disordered" evidence="7">
    <location>
        <begin position="623"/>
        <end position="654"/>
    </location>
</feature>
<dbReference type="PANTHER" id="PTHR11501">
    <property type="entry name" value="MICROTUBULE-ASSOCIATED PROTEIN"/>
    <property type="match status" value="1"/>
</dbReference>
<dbReference type="EMBL" id="OU900097">
    <property type="protein sequence ID" value="CAG9861188.1"/>
    <property type="molecule type" value="Genomic_DNA"/>
</dbReference>
<dbReference type="Proteomes" id="UP001153712">
    <property type="component" value="Chromosome 4"/>
</dbReference>
<dbReference type="AlphaFoldDB" id="A0A9N9XR66"/>
<evidence type="ECO:0000256" key="5">
    <source>
        <dbReference type="ARBA" id="ARBA00023212"/>
    </source>
</evidence>
<name>A0A9N9XR66_PHYSR</name>
<keyword evidence="6" id="KW-0493">Microtubule</keyword>
<feature type="region of interest" description="Disordered" evidence="7">
    <location>
        <begin position="1"/>
        <end position="433"/>
    </location>
</feature>
<feature type="compositionally biased region" description="Polar residues" evidence="7">
    <location>
        <begin position="393"/>
        <end position="413"/>
    </location>
</feature>
<protein>
    <recommendedName>
        <fullName evidence="6">Microtubule-associated protein</fullName>
    </recommendedName>
</protein>
<feature type="compositionally biased region" description="Basic and acidic residues" evidence="7">
    <location>
        <begin position="249"/>
        <end position="264"/>
    </location>
</feature>
<feature type="region of interest" description="Disordered" evidence="7">
    <location>
        <begin position="524"/>
        <end position="583"/>
    </location>
</feature>